<gene>
    <name evidence="2" type="ORF">BACCAP_02465</name>
</gene>
<keyword evidence="3" id="KW-1185">Reference proteome</keyword>
<reference evidence="2 3" key="2">
    <citation type="submission" date="2007-06" db="EMBL/GenBank/DDBJ databases">
        <title>Draft genome sequence of Pseudoflavonifractor capillosus ATCC 29799.</title>
        <authorList>
            <person name="Sudarsanam P."/>
            <person name="Ley R."/>
            <person name="Guruge J."/>
            <person name="Turnbaugh P.J."/>
            <person name="Mahowald M."/>
            <person name="Liep D."/>
            <person name="Gordon J."/>
        </authorList>
    </citation>
    <scope>NUCLEOTIDE SEQUENCE [LARGE SCALE GENOMIC DNA]</scope>
    <source>
        <strain evidence="2 3">ATCC 29799</strain>
    </source>
</reference>
<accession>A6NW72</accession>
<dbReference type="AlphaFoldDB" id="A6NW72"/>
<name>A6NW72_9FIRM</name>
<evidence type="ECO:0000313" key="3">
    <source>
        <dbReference type="Proteomes" id="UP000003639"/>
    </source>
</evidence>
<keyword evidence="1" id="KW-0472">Membrane</keyword>
<proteinExistence type="predicted"/>
<keyword evidence="1" id="KW-0812">Transmembrane</keyword>
<feature type="transmembrane region" description="Helical" evidence="1">
    <location>
        <begin position="41"/>
        <end position="61"/>
    </location>
</feature>
<evidence type="ECO:0000256" key="1">
    <source>
        <dbReference type="SAM" id="Phobius"/>
    </source>
</evidence>
<evidence type="ECO:0000313" key="2">
    <source>
        <dbReference type="EMBL" id="EDM99729.1"/>
    </source>
</evidence>
<keyword evidence="1" id="KW-1133">Transmembrane helix</keyword>
<dbReference type="Proteomes" id="UP000003639">
    <property type="component" value="Unassembled WGS sequence"/>
</dbReference>
<sequence length="139" mass="15120">MDGRDFIKALPFVAAVVDTLRPSGCFQCPVGIVRPRRPPDFSFSFVIPVGGVLSVILPAPFTIWDTLAALVQVIDLAALCAPLTIFFQRADRQQNMGMGISVPFVIISPPSGGLEKCSFSEKIQFCVHLLFHVGKPMDT</sequence>
<dbReference type="EMBL" id="AAXG02000015">
    <property type="protein sequence ID" value="EDM99729.1"/>
    <property type="molecule type" value="Genomic_DNA"/>
</dbReference>
<dbReference type="STRING" id="411467.BACCAP_02465"/>
<organism evidence="2 3">
    <name type="scientific">Pseudoflavonifractor capillosus ATCC 29799</name>
    <dbReference type="NCBI Taxonomy" id="411467"/>
    <lineage>
        <taxon>Bacteria</taxon>
        <taxon>Bacillati</taxon>
        <taxon>Bacillota</taxon>
        <taxon>Clostridia</taxon>
        <taxon>Eubacteriales</taxon>
        <taxon>Oscillospiraceae</taxon>
        <taxon>Pseudoflavonifractor</taxon>
    </lineage>
</organism>
<comment type="caution">
    <text evidence="2">The sequence shown here is derived from an EMBL/GenBank/DDBJ whole genome shotgun (WGS) entry which is preliminary data.</text>
</comment>
<protein>
    <submittedName>
        <fullName evidence="2">Uncharacterized protein</fullName>
    </submittedName>
</protein>
<reference evidence="2 3" key="1">
    <citation type="submission" date="2007-04" db="EMBL/GenBank/DDBJ databases">
        <authorList>
            <person name="Fulton L."/>
            <person name="Clifton S."/>
            <person name="Fulton B."/>
            <person name="Xu J."/>
            <person name="Minx P."/>
            <person name="Pepin K.H."/>
            <person name="Johnson M."/>
            <person name="Thiruvilangam P."/>
            <person name="Bhonagiri V."/>
            <person name="Nash W.E."/>
            <person name="Mardis E.R."/>
            <person name="Wilson R.K."/>
        </authorList>
    </citation>
    <scope>NUCLEOTIDE SEQUENCE [LARGE SCALE GENOMIC DNA]</scope>
    <source>
        <strain evidence="2 3">ATCC 29799</strain>
    </source>
</reference>
<feature type="transmembrane region" description="Helical" evidence="1">
    <location>
        <begin position="67"/>
        <end position="87"/>
    </location>
</feature>